<dbReference type="AlphaFoldDB" id="A0A2Y9S252"/>
<name>A0A2Y9S252_PHYMC</name>
<accession>A0A2Y9S252</accession>
<evidence type="ECO:0000313" key="3">
    <source>
        <dbReference type="RefSeq" id="XP_023972653.1"/>
    </source>
</evidence>
<feature type="region of interest" description="Disordered" evidence="1">
    <location>
        <begin position="1"/>
        <end position="34"/>
    </location>
</feature>
<evidence type="ECO:0000256" key="1">
    <source>
        <dbReference type="SAM" id="MobiDB-lite"/>
    </source>
</evidence>
<keyword evidence="2" id="KW-1185">Reference proteome</keyword>
<protein>
    <submittedName>
        <fullName evidence="3 4">H(+)/Cl(-) exchange transporter 5-like</fullName>
    </submittedName>
</protein>
<feature type="compositionally biased region" description="Low complexity" evidence="1">
    <location>
        <begin position="12"/>
        <end position="25"/>
    </location>
</feature>
<dbReference type="Proteomes" id="UP000248484">
    <property type="component" value="Chromosome 21"/>
</dbReference>
<proteinExistence type="predicted"/>
<dbReference type="OrthoDB" id="10356364at2759"/>
<dbReference type="KEGG" id="pcad:112062449"/>
<organism evidence="2 3">
    <name type="scientific">Physeter macrocephalus</name>
    <name type="common">Sperm whale</name>
    <name type="synonym">Physeter catodon</name>
    <dbReference type="NCBI Taxonomy" id="9755"/>
    <lineage>
        <taxon>Eukaryota</taxon>
        <taxon>Metazoa</taxon>
        <taxon>Chordata</taxon>
        <taxon>Craniata</taxon>
        <taxon>Vertebrata</taxon>
        <taxon>Euteleostomi</taxon>
        <taxon>Mammalia</taxon>
        <taxon>Eutheria</taxon>
        <taxon>Laurasiatheria</taxon>
        <taxon>Artiodactyla</taxon>
        <taxon>Whippomorpha</taxon>
        <taxon>Cetacea</taxon>
        <taxon>Odontoceti</taxon>
        <taxon>Physeteridae</taxon>
        <taxon>Physeter</taxon>
    </lineage>
</organism>
<dbReference type="RefSeq" id="XP_023972653.1">
    <property type="nucleotide sequence ID" value="XM_024116885.3"/>
</dbReference>
<sequence>MAMWQGAMDNRGFQQGSFNSFQSSSSDEDLMDIPGTAMDFSMRDDVPPLDGEIEGIITADDNLSFKKLFPMYIQ</sequence>
<gene>
    <name evidence="3 4" type="primary">LOC112062449</name>
</gene>
<evidence type="ECO:0000313" key="4">
    <source>
        <dbReference type="RefSeq" id="XP_023972654.1"/>
    </source>
</evidence>
<dbReference type="GeneID" id="112062449"/>
<dbReference type="RefSeq" id="XP_023972654.1">
    <property type="nucleotide sequence ID" value="XM_024116886.3"/>
</dbReference>
<evidence type="ECO:0000313" key="2">
    <source>
        <dbReference type="Proteomes" id="UP000248484"/>
    </source>
</evidence>
<reference evidence="3 4" key="1">
    <citation type="submission" date="2025-04" db="UniProtKB">
        <authorList>
            <consortium name="RefSeq"/>
        </authorList>
    </citation>
    <scope>IDENTIFICATION</scope>
    <source>
        <tissue evidence="3 4">Muscle</tissue>
    </source>
</reference>